<dbReference type="NCBIfam" id="TIGR03562">
    <property type="entry name" value="osmo_induc_OsmC"/>
    <property type="match status" value="1"/>
</dbReference>
<proteinExistence type="predicted"/>
<dbReference type="Gene3D" id="3.30.300.20">
    <property type="match status" value="1"/>
</dbReference>
<dbReference type="InterPro" id="IPR036102">
    <property type="entry name" value="OsmC/Ohrsf"/>
</dbReference>
<dbReference type="PANTHER" id="PTHR42830">
    <property type="entry name" value="OSMOTICALLY INDUCIBLE FAMILY PROTEIN"/>
    <property type="match status" value="1"/>
</dbReference>
<reference evidence="3" key="1">
    <citation type="journal article" date="2019" name="Int. J. Syst. Evol. Microbiol.">
        <title>The Global Catalogue of Microorganisms (GCM) 10K type strain sequencing project: providing services to taxonomists for standard genome sequencing and annotation.</title>
        <authorList>
            <consortium name="The Broad Institute Genomics Platform"/>
            <consortium name="The Broad Institute Genome Sequencing Center for Infectious Disease"/>
            <person name="Wu L."/>
            <person name="Ma J."/>
        </authorList>
    </citation>
    <scope>NUCLEOTIDE SEQUENCE [LARGE SCALE GENOMIC DNA]</scope>
    <source>
        <strain evidence="3">CGMCC 1.12990</strain>
    </source>
</reference>
<evidence type="ECO:0000313" key="2">
    <source>
        <dbReference type="EMBL" id="GGG57171.1"/>
    </source>
</evidence>
<dbReference type="EMBL" id="BMGS01000011">
    <property type="protein sequence ID" value="GGG57171.1"/>
    <property type="molecule type" value="Genomic_DNA"/>
</dbReference>
<dbReference type="InterPro" id="IPR003718">
    <property type="entry name" value="OsmC/Ohr_fam"/>
</dbReference>
<dbReference type="Pfam" id="PF02566">
    <property type="entry name" value="OsmC"/>
    <property type="match status" value="1"/>
</dbReference>
<name>A0ABQ1X5J4_9BACT</name>
<protein>
    <submittedName>
        <fullName evidence="2">Peroxiredoxin</fullName>
    </submittedName>
</protein>
<accession>A0ABQ1X5J4</accession>
<comment type="caution">
    <text evidence="2">The sequence shown here is derived from an EMBL/GenBank/DDBJ whole genome shotgun (WGS) entry which is preliminary data.</text>
</comment>
<dbReference type="Proteomes" id="UP000601361">
    <property type="component" value="Unassembled WGS sequence"/>
</dbReference>
<keyword evidence="3" id="KW-1185">Reference proteome</keyword>
<feature type="region of interest" description="Disordered" evidence="1">
    <location>
        <begin position="1"/>
        <end position="23"/>
    </location>
</feature>
<gene>
    <name evidence="2" type="primary">osmC</name>
    <name evidence="2" type="ORF">GCM10011378_36610</name>
</gene>
<evidence type="ECO:0000256" key="1">
    <source>
        <dbReference type="SAM" id="MobiDB-lite"/>
    </source>
</evidence>
<dbReference type="InterPro" id="IPR052707">
    <property type="entry name" value="OsmC_Ohr_Peroxiredoxin"/>
</dbReference>
<sequence>MAASPIKRTATARWHGRGTDGTGHLTTASTILDNCRYSYHTRFEEGNGTNPEELIAAAHAGCFAMKLAFGLQAAGFRAEYIDARCEIVLQEGCIRESNLTVEASVPRLPPARFQELVDDARQNCPVSQVLRVDTRFSAQLREVPQTAS</sequence>
<dbReference type="InterPro" id="IPR015946">
    <property type="entry name" value="KH_dom-like_a/b"/>
</dbReference>
<dbReference type="RefSeq" id="WP_188559320.1">
    <property type="nucleotide sequence ID" value="NZ_BMGS01000011.1"/>
</dbReference>
<dbReference type="InterPro" id="IPR019904">
    <property type="entry name" value="Peroxiredoxin_OsmC"/>
</dbReference>
<dbReference type="SUPFAM" id="SSF82784">
    <property type="entry name" value="OsmC-like"/>
    <property type="match status" value="1"/>
</dbReference>
<evidence type="ECO:0000313" key="3">
    <source>
        <dbReference type="Proteomes" id="UP000601361"/>
    </source>
</evidence>
<organism evidence="2 3">
    <name type="scientific">Hymenobacter glacieicola</name>
    <dbReference type="NCBI Taxonomy" id="1562124"/>
    <lineage>
        <taxon>Bacteria</taxon>
        <taxon>Pseudomonadati</taxon>
        <taxon>Bacteroidota</taxon>
        <taxon>Cytophagia</taxon>
        <taxon>Cytophagales</taxon>
        <taxon>Hymenobacteraceae</taxon>
        <taxon>Hymenobacter</taxon>
    </lineage>
</organism>
<dbReference type="PANTHER" id="PTHR42830:SF1">
    <property type="entry name" value="OSMOTICALLY INDUCIBLE FAMILY PROTEIN"/>
    <property type="match status" value="1"/>
</dbReference>